<proteinExistence type="predicted"/>
<dbReference type="Pfam" id="PF14214">
    <property type="entry name" value="Helitron_like_N"/>
    <property type="match status" value="1"/>
</dbReference>
<keyword evidence="3" id="KW-1185">Reference proteome</keyword>
<evidence type="ECO:0000313" key="2">
    <source>
        <dbReference type="EnsemblMetazoa" id="CJA40457.1"/>
    </source>
</evidence>
<organism evidence="2 3">
    <name type="scientific">Caenorhabditis japonica</name>
    <dbReference type="NCBI Taxonomy" id="281687"/>
    <lineage>
        <taxon>Eukaryota</taxon>
        <taxon>Metazoa</taxon>
        <taxon>Ecdysozoa</taxon>
        <taxon>Nematoda</taxon>
        <taxon>Chromadorea</taxon>
        <taxon>Rhabditida</taxon>
        <taxon>Rhabditina</taxon>
        <taxon>Rhabditomorpha</taxon>
        <taxon>Rhabditoidea</taxon>
        <taxon>Rhabditidae</taxon>
        <taxon>Peloderinae</taxon>
        <taxon>Caenorhabditis</taxon>
    </lineage>
</organism>
<evidence type="ECO:0000259" key="1">
    <source>
        <dbReference type="Pfam" id="PF14214"/>
    </source>
</evidence>
<sequence length="369" mass="43615">MARIPGATRNKQFDAEKEENHKLITSMYQKLRGYPPYWRSVKLDLRATIATYGPPSWFVTLNPNVTKWTDLHNLYNKVLGRVDVGSDTIEDAIVSDPTIFARYWRNRVNNFMRNVMLRVDGSPLGVVTHYFYRVEYQHRGTQHVHCLFWTQDRPAADASAAEYEVYLNKYLTCRMPDEKNEPELCYLVKNCQMHWPTHSNTCRRRRKIRGRWTTDMCRFGFPREPRHRTIYYMDPDAEKMPKMRSRPYYLARTKEEEMVNDYNPAMLLLWDGNIDVQYIPEGVKHILNYITGYTLKGEKAKRSEEDALARLAMQRLPHNDILWKIGYQMLENREAGMLEIVDDLLGHALYASDSAHIFIPNDAYDDRLR</sequence>
<dbReference type="AlphaFoldDB" id="A0A8R1EU63"/>
<name>A0A8R1EU63_CAEJA</name>
<reference evidence="2" key="2">
    <citation type="submission" date="2022-06" db="UniProtKB">
        <authorList>
            <consortium name="EnsemblMetazoa"/>
        </authorList>
    </citation>
    <scope>IDENTIFICATION</scope>
    <source>
        <strain evidence="2">DF5081</strain>
    </source>
</reference>
<feature type="domain" description="Helitron helicase-like" evidence="1">
    <location>
        <begin position="12"/>
        <end position="147"/>
    </location>
</feature>
<dbReference type="EnsemblMetazoa" id="CJA40457.1">
    <property type="protein sequence ID" value="CJA40457.1"/>
    <property type="gene ID" value="WBGene00216305"/>
</dbReference>
<protein>
    <submittedName>
        <fullName evidence="2">ATP-dependent DNA helicase</fullName>
    </submittedName>
</protein>
<reference evidence="3" key="1">
    <citation type="submission" date="2010-08" db="EMBL/GenBank/DDBJ databases">
        <authorList>
            <consortium name="Caenorhabditis japonica Sequencing Consortium"/>
            <person name="Wilson R.K."/>
        </authorList>
    </citation>
    <scope>NUCLEOTIDE SEQUENCE [LARGE SCALE GENOMIC DNA]</scope>
    <source>
        <strain evidence="3">DF5081</strain>
    </source>
</reference>
<dbReference type="InterPro" id="IPR025476">
    <property type="entry name" value="Helitron_helicase-like"/>
</dbReference>
<evidence type="ECO:0000313" key="3">
    <source>
        <dbReference type="Proteomes" id="UP000005237"/>
    </source>
</evidence>
<accession>A0A8R1EU63</accession>
<dbReference type="Proteomes" id="UP000005237">
    <property type="component" value="Unassembled WGS sequence"/>
</dbReference>